<organism evidence="1 2">
    <name type="scientific">Lachnoanaerobaculum saburreum F0468</name>
    <dbReference type="NCBI Taxonomy" id="1095750"/>
    <lineage>
        <taxon>Bacteria</taxon>
        <taxon>Bacillati</taxon>
        <taxon>Bacillota</taxon>
        <taxon>Clostridia</taxon>
        <taxon>Lachnospirales</taxon>
        <taxon>Lachnospiraceae</taxon>
        <taxon>Lachnoanaerobaculum</taxon>
    </lineage>
</organism>
<proteinExistence type="predicted"/>
<sequence length="94" mass="10944">MNRTAELDTLALDNCFVGIEEEYKKVNSLYGYGFTRDFFDDKVYKEYCKGYYDIAKDHYNILGDELQRLGQAITGLKEYLAKAKKADASNWFDN</sequence>
<reference evidence="1 2" key="1">
    <citation type="submission" date="2012-03" db="EMBL/GenBank/DDBJ databases">
        <authorList>
            <person name="Durkin A.S."/>
            <person name="McCorrison J."/>
            <person name="Torralba M."/>
            <person name="Gillis M."/>
            <person name="Methe B."/>
            <person name="Sutton G."/>
            <person name="Nelson K.E."/>
        </authorList>
    </citation>
    <scope>NUCLEOTIDE SEQUENCE [LARGE SCALE GENOMIC DNA]</scope>
    <source>
        <strain evidence="1 2">F0468</strain>
    </source>
</reference>
<dbReference type="PATRIC" id="fig|1095750.3.peg.605"/>
<dbReference type="eggNOG" id="ENOG5030H2T">
    <property type="taxonomic scope" value="Bacteria"/>
</dbReference>
<comment type="caution">
    <text evidence="1">The sequence shown here is derived from an EMBL/GenBank/DDBJ whole genome shotgun (WGS) entry which is preliminary data.</text>
</comment>
<keyword evidence="2" id="KW-1185">Reference proteome</keyword>
<dbReference type="Proteomes" id="UP000005039">
    <property type="component" value="Unassembled WGS sequence"/>
</dbReference>
<accession>I0RAD3</accession>
<dbReference type="EMBL" id="AJGH01000031">
    <property type="protein sequence ID" value="EIC96641.1"/>
    <property type="molecule type" value="Genomic_DNA"/>
</dbReference>
<dbReference type="AlphaFoldDB" id="I0RAD3"/>
<protein>
    <submittedName>
        <fullName evidence="1">Uncharacterized protein</fullName>
    </submittedName>
</protein>
<name>I0RAD3_9FIRM</name>
<evidence type="ECO:0000313" key="2">
    <source>
        <dbReference type="Proteomes" id="UP000005039"/>
    </source>
</evidence>
<evidence type="ECO:0000313" key="1">
    <source>
        <dbReference type="EMBL" id="EIC96641.1"/>
    </source>
</evidence>
<gene>
    <name evidence="1" type="ORF">HMPREF9970_0577</name>
</gene>
<dbReference type="OrthoDB" id="2076233at2"/>
<dbReference type="RefSeq" id="WP_008753283.1">
    <property type="nucleotide sequence ID" value="NZ_AJGH01000031.1"/>
</dbReference>